<evidence type="ECO:0000313" key="8">
    <source>
        <dbReference type="Proteomes" id="UP000836841"/>
    </source>
</evidence>
<feature type="region of interest" description="Disordered" evidence="5">
    <location>
        <begin position="634"/>
        <end position="729"/>
    </location>
</feature>
<feature type="compositionally biased region" description="Polar residues" evidence="5">
    <location>
        <begin position="213"/>
        <end position="225"/>
    </location>
</feature>
<keyword evidence="3 4" id="KW-0067">ATP-binding</keyword>
<dbReference type="InterPro" id="IPR028989">
    <property type="entry name" value="RimP_N"/>
</dbReference>
<feature type="region of interest" description="Disordered" evidence="5">
    <location>
        <begin position="916"/>
        <end position="957"/>
    </location>
</feature>
<evidence type="ECO:0000256" key="1">
    <source>
        <dbReference type="ARBA" id="ARBA00012513"/>
    </source>
</evidence>
<dbReference type="InterPro" id="IPR000719">
    <property type="entry name" value="Prot_kinase_dom"/>
</dbReference>
<evidence type="ECO:0000313" key="7">
    <source>
        <dbReference type="EMBL" id="CAH2066316.1"/>
    </source>
</evidence>
<feature type="domain" description="Protein kinase" evidence="6">
    <location>
        <begin position="236"/>
        <end position="512"/>
    </location>
</feature>
<feature type="compositionally biased region" description="Polar residues" evidence="5">
    <location>
        <begin position="571"/>
        <end position="582"/>
    </location>
</feature>
<dbReference type="Pfam" id="PF02576">
    <property type="entry name" value="RimP_N"/>
    <property type="match status" value="1"/>
</dbReference>
<feature type="compositionally biased region" description="Acidic residues" evidence="5">
    <location>
        <begin position="142"/>
        <end position="156"/>
    </location>
</feature>
<dbReference type="PANTHER" id="PTHR48012">
    <property type="entry name" value="STERILE20-LIKE KINASE, ISOFORM B-RELATED"/>
    <property type="match status" value="1"/>
</dbReference>
<dbReference type="Gene3D" id="1.10.510.10">
    <property type="entry name" value="Transferase(Phosphotransferase) domain 1"/>
    <property type="match status" value="1"/>
</dbReference>
<keyword evidence="2 4" id="KW-0547">Nucleotide-binding</keyword>
<dbReference type="HAMAP" id="MF_01077">
    <property type="entry name" value="RimP"/>
    <property type="match status" value="1"/>
</dbReference>
<dbReference type="Proteomes" id="UP000836841">
    <property type="component" value="Chromosome 5"/>
</dbReference>
<dbReference type="GO" id="GO:0005737">
    <property type="term" value="C:cytoplasm"/>
    <property type="evidence" value="ECO:0007669"/>
    <property type="project" value="TreeGrafter"/>
</dbReference>
<dbReference type="Pfam" id="PF25498">
    <property type="entry name" value="DUF7912"/>
    <property type="match status" value="1"/>
</dbReference>
<keyword evidence="8" id="KW-1185">Reference proteome</keyword>
<dbReference type="SMART" id="SM00220">
    <property type="entry name" value="S_TKc"/>
    <property type="match status" value="1"/>
</dbReference>
<feature type="compositionally biased region" description="Low complexity" evidence="5">
    <location>
        <begin position="916"/>
        <end position="943"/>
    </location>
</feature>
<feature type="compositionally biased region" description="Basic residues" evidence="5">
    <location>
        <begin position="1"/>
        <end position="12"/>
    </location>
</feature>
<feature type="binding site" evidence="4">
    <location>
        <position position="265"/>
    </location>
    <ligand>
        <name>ATP</name>
        <dbReference type="ChEBI" id="CHEBI:30616"/>
    </ligand>
</feature>
<feature type="region of interest" description="Disordered" evidence="5">
    <location>
        <begin position="1"/>
        <end position="234"/>
    </location>
</feature>
<accession>A0AAU9SLC8</accession>
<dbReference type="InterPro" id="IPR011009">
    <property type="entry name" value="Kinase-like_dom_sf"/>
</dbReference>
<feature type="compositionally biased region" description="Basic and acidic residues" evidence="5">
    <location>
        <begin position="28"/>
        <end position="40"/>
    </location>
</feature>
<gene>
    <name evidence="7" type="ORF">TAV2_LOCUS15538</name>
</gene>
<name>A0AAU9SLC8_THLAR</name>
<dbReference type="InterPro" id="IPR017441">
    <property type="entry name" value="Protein_kinase_ATP_BS"/>
</dbReference>
<organism evidence="7 8">
    <name type="scientific">Thlaspi arvense</name>
    <name type="common">Field penny-cress</name>
    <dbReference type="NCBI Taxonomy" id="13288"/>
    <lineage>
        <taxon>Eukaryota</taxon>
        <taxon>Viridiplantae</taxon>
        <taxon>Streptophyta</taxon>
        <taxon>Embryophyta</taxon>
        <taxon>Tracheophyta</taxon>
        <taxon>Spermatophyta</taxon>
        <taxon>Magnoliopsida</taxon>
        <taxon>eudicotyledons</taxon>
        <taxon>Gunneridae</taxon>
        <taxon>Pentapetalae</taxon>
        <taxon>rosids</taxon>
        <taxon>malvids</taxon>
        <taxon>Brassicales</taxon>
        <taxon>Brassicaceae</taxon>
        <taxon>Thlaspideae</taxon>
        <taxon>Thlaspi</taxon>
    </lineage>
</organism>
<dbReference type="InterPro" id="IPR003728">
    <property type="entry name" value="Ribosome_maturation_RimP"/>
</dbReference>
<dbReference type="PANTHER" id="PTHR48012:SF18">
    <property type="entry name" value="HAPPYHOUR, ISOFORM A"/>
    <property type="match status" value="1"/>
</dbReference>
<evidence type="ECO:0000256" key="4">
    <source>
        <dbReference type="PROSITE-ProRule" id="PRU10141"/>
    </source>
</evidence>
<feature type="compositionally biased region" description="Polar residues" evidence="5">
    <location>
        <begin position="541"/>
        <end position="556"/>
    </location>
</feature>
<reference evidence="7 8" key="1">
    <citation type="submission" date="2022-03" db="EMBL/GenBank/DDBJ databases">
        <authorList>
            <person name="Nunn A."/>
            <person name="Chopra R."/>
            <person name="Nunn A."/>
            <person name="Contreras Garrido A."/>
        </authorList>
    </citation>
    <scope>NUCLEOTIDE SEQUENCE [LARGE SCALE GENOMIC DNA]</scope>
</reference>
<dbReference type="PROSITE" id="PS00107">
    <property type="entry name" value="PROTEIN_KINASE_ATP"/>
    <property type="match status" value="1"/>
</dbReference>
<feature type="region of interest" description="Disordered" evidence="5">
    <location>
        <begin position="796"/>
        <end position="817"/>
    </location>
</feature>
<dbReference type="FunFam" id="3.30.200.20:FF:000042">
    <property type="entry name" value="Aurora kinase A"/>
    <property type="match status" value="1"/>
</dbReference>
<dbReference type="PROSITE" id="PS50011">
    <property type="entry name" value="PROTEIN_KINASE_DOM"/>
    <property type="match status" value="1"/>
</dbReference>
<sequence length="1173" mass="129029">MDHNSPRSRRSRKLEPKPDIYATFVVHSDSDSDQGRDRDKRKAKPEEDENVDLYATMVYKGDSDGGGEEDDDDDSLLPPLLKRLPKDFGGGASLDYDEDDGDGAGDFGTMIVKTDRSSHSKSSPYSSKPRMAVSPRRRADEESSDEEDEEDDDDGEYGTFVVKSSSKKGKEKEKEVDLSTMGRAVASMQKSSFGGKNRKSSPSSPSENRKMRQQNSKMSTTSLPESITREDPTTKYEFLNELGKGSYGSVYKARDLKTSEIVAVKVISLTEGEEGYEEIRGEIEMLQQCNHPNVVRYLGSYQGEDYLWIVMEYCGGGSVADLMNVTEEALEEYQIAYICREAMAKSMKKKADFSFRAFDAGVFLAWGLAYLHSIFKVHRDIKGGNILLTEQGEVKLGDFGVAAQLTRTMSKRNTFIGTPHWMAPEVIQENRYDGKVDVWALGVSAIEMAEGLPPRSAVHPMRVLFMISIEPAPMLEDKEKWSLVFHDFVAKCLTKEPRLRPTADEMLKHKFVQRCKTGASAMSPKIEKSRQIRATMVLQAQNVPEPSSEDTSTLGPKSSDEIGITVPSKPPNNGYQNTIEAPSTSTLNRQHISGKYYIHDYLILVCTQLGYDVVNFLHRGGDFGTMIVHGEDETDESYSGSQLGKEKESSSSQVDGASVGFSGEETAGSWILDKKKPPATDVAAEDSTSQSVRGTSPSVSISLENKTKLNNISGTQTEGGSDASGGTLKSETVGKKAFALQDKLWSIYAAGNTVPIPFLRATDISPIALLSENMIGGMQQDGNGTVAVEALQELFTSDPQSKKGRRGQNEMPLPPSVYQRLTSSAPLMNLAQVLRGDAASGNASNAGAANHSESVRYSSHNSPPLSSLCSGSMARYQSLIVASLLRASRRLTSPAVSVRSFSSSSLLPKTTTLVTLPRSSPFSSSIPKFSSSSSSSPSVRPPKTAVSNGDEKDSFEYKTTDDVEVIDDWEEEEEVEPKLGDGGDGGGVVLGGVPWGEKALSIASEVVNQSEEEDLQLFAFRTSPRGYIYVRLDKLSNEYGCPTMDELEKFSREFKQRLDDAGTAKMVPEDLALEVSSPGAERLLRVPEDLQRFKEMPMTVIYEEETNSRKAVKSAVFLLDSVDAESEICVWKLADVRENRDPESKGRPLNRKQKDLRIKLPFTDHRKIILYLD</sequence>
<feature type="compositionally biased region" description="Low complexity" evidence="5">
    <location>
        <begin position="120"/>
        <end position="129"/>
    </location>
</feature>
<feature type="compositionally biased region" description="Polar residues" evidence="5">
    <location>
        <begin position="851"/>
        <end position="866"/>
    </location>
</feature>
<proteinExistence type="inferred from homology"/>
<feature type="compositionally biased region" description="Basic and acidic residues" evidence="5">
    <location>
        <begin position="168"/>
        <end position="177"/>
    </location>
</feature>
<dbReference type="EC" id="2.7.11.1" evidence="1"/>
<evidence type="ECO:0000256" key="3">
    <source>
        <dbReference type="ARBA" id="ARBA00022840"/>
    </source>
</evidence>
<dbReference type="GO" id="GO:0035556">
    <property type="term" value="P:intracellular signal transduction"/>
    <property type="evidence" value="ECO:0007669"/>
    <property type="project" value="TreeGrafter"/>
</dbReference>
<dbReference type="InterPro" id="IPR050629">
    <property type="entry name" value="STE20/SPS1-PAK"/>
</dbReference>
<feature type="compositionally biased region" description="Polar residues" evidence="5">
    <location>
        <begin position="686"/>
        <end position="719"/>
    </location>
</feature>
<evidence type="ECO:0000259" key="6">
    <source>
        <dbReference type="PROSITE" id="PS50011"/>
    </source>
</evidence>
<evidence type="ECO:0000256" key="2">
    <source>
        <dbReference type="ARBA" id="ARBA00022741"/>
    </source>
</evidence>
<evidence type="ECO:0000256" key="5">
    <source>
        <dbReference type="SAM" id="MobiDB-lite"/>
    </source>
</evidence>
<feature type="compositionally biased region" description="Polar residues" evidence="5">
    <location>
        <begin position="188"/>
        <end position="206"/>
    </location>
</feature>
<feature type="compositionally biased region" description="Low complexity" evidence="5">
    <location>
        <begin position="841"/>
        <end position="850"/>
    </location>
</feature>
<dbReference type="GO" id="GO:0004674">
    <property type="term" value="F:protein serine/threonine kinase activity"/>
    <property type="evidence" value="ECO:0007669"/>
    <property type="project" value="UniProtKB-EC"/>
</dbReference>
<dbReference type="EMBL" id="OU466861">
    <property type="protein sequence ID" value="CAH2066316.1"/>
    <property type="molecule type" value="Genomic_DNA"/>
</dbReference>
<dbReference type="GO" id="GO:0042274">
    <property type="term" value="P:ribosomal small subunit biogenesis"/>
    <property type="evidence" value="ECO:0007669"/>
    <property type="project" value="InterPro"/>
</dbReference>
<dbReference type="InterPro" id="IPR057234">
    <property type="entry name" value="DUF7912"/>
</dbReference>
<protein>
    <recommendedName>
        <fullName evidence="1">non-specific serine/threonine protein kinase</fullName>
        <ecNumber evidence="1">2.7.11.1</ecNumber>
    </recommendedName>
</protein>
<dbReference type="Pfam" id="PF00069">
    <property type="entry name" value="Pkinase"/>
    <property type="match status" value="1"/>
</dbReference>
<feature type="region of interest" description="Disordered" evidence="5">
    <location>
        <begin position="541"/>
        <end position="582"/>
    </location>
</feature>
<feature type="compositionally biased region" description="Acidic residues" evidence="5">
    <location>
        <begin position="65"/>
        <end position="75"/>
    </location>
</feature>
<dbReference type="AlphaFoldDB" id="A0AAU9SLC8"/>
<dbReference type="CDD" id="cd06613">
    <property type="entry name" value="STKc_MAP4K3_like"/>
    <property type="match status" value="1"/>
</dbReference>
<dbReference type="SUPFAM" id="SSF56112">
    <property type="entry name" value="Protein kinase-like (PK-like)"/>
    <property type="match status" value="1"/>
</dbReference>
<dbReference type="GO" id="GO:0005524">
    <property type="term" value="F:ATP binding"/>
    <property type="evidence" value="ECO:0007669"/>
    <property type="project" value="UniProtKB-UniRule"/>
</dbReference>
<feature type="region of interest" description="Disordered" evidence="5">
    <location>
        <begin position="841"/>
        <end position="866"/>
    </location>
</feature>